<name>A0A0G1T1N4_9BACT</name>
<dbReference type="EMBL" id="LCOJ01000007">
    <property type="protein sequence ID" value="KKU75642.1"/>
    <property type="molecule type" value="Genomic_DNA"/>
</dbReference>
<evidence type="ECO:0000313" key="8">
    <source>
        <dbReference type="EMBL" id="KKU75642.1"/>
    </source>
</evidence>
<evidence type="ECO:0000259" key="7">
    <source>
        <dbReference type="Pfam" id="PF09335"/>
    </source>
</evidence>
<feature type="transmembrane region" description="Helical" evidence="6">
    <location>
        <begin position="12"/>
        <end position="35"/>
    </location>
</feature>
<dbReference type="PANTHER" id="PTHR42709">
    <property type="entry name" value="ALKALINE PHOSPHATASE LIKE PROTEIN"/>
    <property type="match status" value="1"/>
</dbReference>
<reference evidence="8 9" key="1">
    <citation type="journal article" date="2015" name="Nature">
        <title>rRNA introns, odd ribosomes, and small enigmatic genomes across a large radiation of phyla.</title>
        <authorList>
            <person name="Brown C.T."/>
            <person name="Hug L.A."/>
            <person name="Thomas B.C."/>
            <person name="Sharon I."/>
            <person name="Castelle C.J."/>
            <person name="Singh A."/>
            <person name="Wilkins M.J."/>
            <person name="Williams K.H."/>
            <person name="Banfield J.F."/>
        </authorList>
    </citation>
    <scope>NUCLEOTIDE SEQUENCE [LARGE SCALE GENOMIC DNA]</scope>
</reference>
<dbReference type="PANTHER" id="PTHR42709:SF6">
    <property type="entry name" value="UNDECAPRENYL PHOSPHATE TRANSPORTER A"/>
    <property type="match status" value="1"/>
</dbReference>
<comment type="caution">
    <text evidence="8">The sequence shown here is derived from an EMBL/GenBank/DDBJ whole genome shotgun (WGS) entry which is preliminary data.</text>
</comment>
<sequence length="197" mass="22593">METNFFIEILTLYQMPAIFLGSFLFGETVILAAAFLSAHGLWSTWTIFWLALLGTLASDALWFLYGQKILTLFHRWEKYQRGSEKFLRALEKLTGSRPHLALLWVKAVYGVRIFTIMYLSVRKTDFWTFIAFDAVGSAWWLGVIILFGRLAGNSIGDTLPLIDNLKYAAAAIILVIVLWRLTFTWISRRAIREMEAG</sequence>
<protein>
    <submittedName>
        <fullName evidence="8">DedA membrane associated protein</fullName>
    </submittedName>
</protein>
<dbReference type="GO" id="GO:0005886">
    <property type="term" value="C:plasma membrane"/>
    <property type="evidence" value="ECO:0007669"/>
    <property type="project" value="UniProtKB-SubCell"/>
</dbReference>
<feature type="transmembrane region" description="Helical" evidence="6">
    <location>
        <begin position="101"/>
        <end position="119"/>
    </location>
</feature>
<keyword evidence="3 6" id="KW-0812">Transmembrane</keyword>
<keyword evidence="2" id="KW-1003">Cell membrane</keyword>
<evidence type="ECO:0000256" key="4">
    <source>
        <dbReference type="ARBA" id="ARBA00022989"/>
    </source>
</evidence>
<accession>A0A0G1T1N4</accession>
<keyword evidence="5 6" id="KW-0472">Membrane</keyword>
<dbReference type="InterPro" id="IPR051311">
    <property type="entry name" value="DedA_domain"/>
</dbReference>
<organism evidence="8 9">
    <name type="scientific">Candidatus Nomurabacteria bacterium GW2011_GWB1_47_6</name>
    <dbReference type="NCBI Taxonomy" id="1618749"/>
    <lineage>
        <taxon>Bacteria</taxon>
        <taxon>Candidatus Nomuraibacteriota</taxon>
    </lineage>
</organism>
<feature type="transmembrane region" description="Helical" evidence="6">
    <location>
        <begin position="167"/>
        <end position="186"/>
    </location>
</feature>
<dbReference type="Proteomes" id="UP000034879">
    <property type="component" value="Unassembled WGS sequence"/>
</dbReference>
<dbReference type="InterPro" id="IPR032816">
    <property type="entry name" value="VTT_dom"/>
</dbReference>
<comment type="subcellular location">
    <subcellularLocation>
        <location evidence="1">Cell membrane</location>
        <topology evidence="1">Multi-pass membrane protein</topology>
    </subcellularLocation>
</comment>
<proteinExistence type="predicted"/>
<evidence type="ECO:0000256" key="2">
    <source>
        <dbReference type="ARBA" id="ARBA00022475"/>
    </source>
</evidence>
<feature type="transmembrane region" description="Helical" evidence="6">
    <location>
        <begin position="47"/>
        <end position="65"/>
    </location>
</feature>
<evidence type="ECO:0000313" key="9">
    <source>
        <dbReference type="Proteomes" id="UP000034879"/>
    </source>
</evidence>
<dbReference type="AlphaFoldDB" id="A0A0G1T1N4"/>
<evidence type="ECO:0000256" key="1">
    <source>
        <dbReference type="ARBA" id="ARBA00004651"/>
    </source>
</evidence>
<gene>
    <name evidence="8" type="ORF">UY01_C0007G0020</name>
</gene>
<feature type="domain" description="VTT" evidence="7">
    <location>
        <begin position="30"/>
        <end position="149"/>
    </location>
</feature>
<feature type="transmembrane region" description="Helical" evidence="6">
    <location>
        <begin position="126"/>
        <end position="147"/>
    </location>
</feature>
<evidence type="ECO:0000256" key="3">
    <source>
        <dbReference type="ARBA" id="ARBA00022692"/>
    </source>
</evidence>
<evidence type="ECO:0000256" key="6">
    <source>
        <dbReference type="SAM" id="Phobius"/>
    </source>
</evidence>
<keyword evidence="4 6" id="KW-1133">Transmembrane helix</keyword>
<evidence type="ECO:0000256" key="5">
    <source>
        <dbReference type="ARBA" id="ARBA00023136"/>
    </source>
</evidence>
<dbReference type="Pfam" id="PF09335">
    <property type="entry name" value="VTT_dom"/>
    <property type="match status" value="1"/>
</dbReference>